<feature type="compositionally biased region" description="Basic residues" evidence="1">
    <location>
        <begin position="93"/>
        <end position="102"/>
    </location>
</feature>
<evidence type="ECO:0000256" key="1">
    <source>
        <dbReference type="SAM" id="MobiDB-lite"/>
    </source>
</evidence>
<keyword evidence="3" id="KW-1185">Reference proteome</keyword>
<sequence>MSVVLLPLGDLIPSSFSSLSSPPPTSHLHLARLKRKRRCTIDIVAIIFYSDTRIRITGQQDTAHISQLSPEPAMNCAKLSPSSSLLPQSPSRSIRRHTQHHD</sequence>
<gene>
    <name evidence="2" type="ORF">HO173_004827</name>
</gene>
<evidence type="ECO:0000313" key="2">
    <source>
        <dbReference type="EMBL" id="KAF6236949.1"/>
    </source>
</evidence>
<dbReference type="GeneID" id="59286491"/>
<name>A0A8H6L607_9LECA</name>
<feature type="region of interest" description="Disordered" evidence="1">
    <location>
        <begin position="73"/>
        <end position="102"/>
    </location>
</feature>
<dbReference type="Proteomes" id="UP000578531">
    <property type="component" value="Unassembled WGS sequence"/>
</dbReference>
<accession>A0A8H6L607</accession>
<organism evidence="2 3">
    <name type="scientific">Letharia columbiana</name>
    <dbReference type="NCBI Taxonomy" id="112416"/>
    <lineage>
        <taxon>Eukaryota</taxon>
        <taxon>Fungi</taxon>
        <taxon>Dikarya</taxon>
        <taxon>Ascomycota</taxon>
        <taxon>Pezizomycotina</taxon>
        <taxon>Lecanoromycetes</taxon>
        <taxon>OSLEUM clade</taxon>
        <taxon>Lecanoromycetidae</taxon>
        <taxon>Lecanorales</taxon>
        <taxon>Lecanorineae</taxon>
        <taxon>Parmeliaceae</taxon>
        <taxon>Letharia</taxon>
    </lineage>
</organism>
<evidence type="ECO:0000313" key="3">
    <source>
        <dbReference type="Proteomes" id="UP000578531"/>
    </source>
</evidence>
<reference evidence="2 3" key="1">
    <citation type="journal article" date="2020" name="Genomics">
        <title>Complete, high-quality genomes from long-read metagenomic sequencing of two wolf lichen thalli reveals enigmatic genome architecture.</title>
        <authorList>
            <person name="McKenzie S.K."/>
            <person name="Walston R.F."/>
            <person name="Allen J.L."/>
        </authorList>
    </citation>
    <scope>NUCLEOTIDE SEQUENCE [LARGE SCALE GENOMIC DNA]</scope>
    <source>
        <strain evidence="2">WasteWater2</strain>
    </source>
</reference>
<feature type="compositionally biased region" description="Low complexity" evidence="1">
    <location>
        <begin position="79"/>
        <end position="92"/>
    </location>
</feature>
<comment type="caution">
    <text evidence="2">The sequence shown here is derived from an EMBL/GenBank/DDBJ whole genome shotgun (WGS) entry which is preliminary data.</text>
</comment>
<dbReference type="RefSeq" id="XP_037166281.1">
    <property type="nucleotide sequence ID" value="XM_037306746.1"/>
</dbReference>
<protein>
    <submittedName>
        <fullName evidence="2">Uncharacterized protein</fullName>
    </submittedName>
</protein>
<proteinExistence type="predicted"/>
<dbReference type="EMBL" id="JACCJC010000016">
    <property type="protein sequence ID" value="KAF6236949.1"/>
    <property type="molecule type" value="Genomic_DNA"/>
</dbReference>
<dbReference type="AlphaFoldDB" id="A0A8H6L607"/>